<dbReference type="Proteomes" id="UP000612893">
    <property type="component" value="Unassembled WGS sequence"/>
</dbReference>
<dbReference type="EMBL" id="JAEKNR010000105">
    <property type="protein sequence ID" value="MBJ7598381.1"/>
    <property type="molecule type" value="Genomic_DNA"/>
</dbReference>
<keyword evidence="2" id="KW-1185">Reference proteome</keyword>
<protein>
    <submittedName>
        <fullName evidence="1">Uncharacterized protein</fullName>
    </submittedName>
</protein>
<evidence type="ECO:0000313" key="2">
    <source>
        <dbReference type="Proteomes" id="UP000612893"/>
    </source>
</evidence>
<accession>A0A934K8D5</accession>
<proteinExistence type="predicted"/>
<sequence length="83" mass="9741">MSLPNRLDHLLRGWKRHLQRPPDQLFGVGLGDRARPRVQIEQREGAVVDPDQRHAHGQLIEQLGQGRERVRAPQRLKELSQRW</sequence>
<reference evidence="1" key="1">
    <citation type="submission" date="2020-10" db="EMBL/GenBank/DDBJ databases">
        <title>Ca. Dormibacterota MAGs.</title>
        <authorList>
            <person name="Montgomery K."/>
        </authorList>
    </citation>
    <scope>NUCLEOTIDE SEQUENCE [LARGE SCALE GENOMIC DNA]</scope>
    <source>
        <strain evidence="1">SC8812_S17_10</strain>
    </source>
</reference>
<organism evidence="1 2">
    <name type="scientific">Candidatus Nephthysia bennettiae</name>
    <dbReference type="NCBI Taxonomy" id="3127016"/>
    <lineage>
        <taxon>Bacteria</taxon>
        <taxon>Bacillati</taxon>
        <taxon>Candidatus Dormiibacterota</taxon>
        <taxon>Candidatus Dormibacteria</taxon>
        <taxon>Candidatus Dormibacterales</taxon>
        <taxon>Candidatus Dormibacteraceae</taxon>
        <taxon>Candidatus Nephthysia</taxon>
    </lineage>
</organism>
<name>A0A934K8D5_9BACT</name>
<evidence type="ECO:0000313" key="1">
    <source>
        <dbReference type="EMBL" id="MBJ7598381.1"/>
    </source>
</evidence>
<gene>
    <name evidence="1" type="ORF">JF922_09890</name>
</gene>
<dbReference type="RefSeq" id="WP_338201324.1">
    <property type="nucleotide sequence ID" value="NZ_JAEKNR010000105.1"/>
</dbReference>
<comment type="caution">
    <text evidence="1">The sequence shown here is derived from an EMBL/GenBank/DDBJ whole genome shotgun (WGS) entry which is preliminary data.</text>
</comment>
<dbReference type="AlphaFoldDB" id="A0A934K8D5"/>